<accession>A0A926E0D3</accession>
<dbReference type="RefSeq" id="WP_249282588.1">
    <property type="nucleotide sequence ID" value="NZ_JACRST010000006.1"/>
</dbReference>
<comment type="caution">
    <text evidence="1">The sequence shown here is derived from an EMBL/GenBank/DDBJ whole genome shotgun (WGS) entry which is preliminary data.</text>
</comment>
<protein>
    <submittedName>
        <fullName evidence="1">Type I-C CRISPR-associated protein Cas8c/Csd1</fullName>
    </submittedName>
</protein>
<dbReference type="CDD" id="cd09757">
    <property type="entry name" value="Cas8c_I-C"/>
    <property type="match status" value="1"/>
</dbReference>
<dbReference type="InterPro" id="IPR010144">
    <property type="entry name" value="CRISPR-assoc_prot_Csd1-typ"/>
</dbReference>
<evidence type="ECO:0000313" key="1">
    <source>
        <dbReference type="EMBL" id="MBC8546510.1"/>
    </source>
</evidence>
<evidence type="ECO:0000313" key="2">
    <source>
        <dbReference type="Proteomes" id="UP000653127"/>
    </source>
</evidence>
<reference evidence="1" key="1">
    <citation type="submission" date="2020-08" db="EMBL/GenBank/DDBJ databases">
        <title>Genome public.</title>
        <authorList>
            <person name="Liu C."/>
            <person name="Sun Q."/>
        </authorList>
    </citation>
    <scope>NUCLEOTIDE SEQUENCE</scope>
    <source>
        <strain evidence="1">NSJ-31</strain>
    </source>
</reference>
<sequence length="592" mass="65715">MILNALVRYYEDLAQQGTLSPQGWVRTKVSFALNLSPSGELLGLIPLMQEVQRGKKTVEIPQEFNLPQPVKRTVGIASNFLWDNATYLLGLDSKGRPQRTLDCFSNCRELHIRLLDPVDSPAARAVKAFFFNWQPECIAGHPALAPYLEELSKGGNLIFLVDGMEFAHDDPDIRRAWDRTLTSDGDAPVLRCLVTGEQAPIARLHPSIKGVKGGQPTGTSLVSFNAPSFESYGHEQGLNAPVGEYAAFAYTAALNYLVADSAHCKQIGEMTVVYWAQGADPSYQDAFSGAFDPSSSAVDDALLDGLFTKIAGGRAPNLEALERLDMSTPFYILGLAPNASRLSVRFFLRGEFGGFLRNLKAHYDRLDIARAPYERAYLSAFALLREVVNPNAREKNPPGPMSSSLLRAILTDTYYPQSLVNGVMLRIRAEQDNDEKHIRKISRGRAAILKAWLLKNKPNLSAKEALTVSLNESCNSLPYVLGRIFSVLESVQKKANPKLNATIKDRYFNSASTTPATVFPVLLRLSNAHIHKLRGKKADEYENRLGSLMNRIEMNEHPYPARLTLEEQGIFILGYYHQTQVLKNETEDVENG</sequence>
<proteinExistence type="predicted"/>
<organism evidence="1 2">
    <name type="scientific">Ligaoa zhengdingensis</name>
    <dbReference type="NCBI Taxonomy" id="2763658"/>
    <lineage>
        <taxon>Bacteria</taxon>
        <taxon>Bacillati</taxon>
        <taxon>Bacillota</taxon>
        <taxon>Clostridia</taxon>
        <taxon>Eubacteriales</taxon>
        <taxon>Oscillospiraceae</taxon>
        <taxon>Ligaoa</taxon>
    </lineage>
</organism>
<gene>
    <name evidence="1" type="primary">cas8c</name>
    <name evidence="1" type="ORF">H8711_06130</name>
</gene>
<name>A0A926E0D3_9FIRM</name>
<dbReference type="NCBIfam" id="TIGR01863">
    <property type="entry name" value="cas_Csd1"/>
    <property type="match status" value="1"/>
</dbReference>
<dbReference type="EMBL" id="JACRST010000006">
    <property type="protein sequence ID" value="MBC8546510.1"/>
    <property type="molecule type" value="Genomic_DNA"/>
</dbReference>
<dbReference type="Proteomes" id="UP000653127">
    <property type="component" value="Unassembled WGS sequence"/>
</dbReference>
<dbReference type="Pfam" id="PF09709">
    <property type="entry name" value="Cas_Csd1"/>
    <property type="match status" value="1"/>
</dbReference>
<dbReference type="AlphaFoldDB" id="A0A926E0D3"/>
<keyword evidence="2" id="KW-1185">Reference proteome</keyword>